<dbReference type="EMBL" id="BIFT01000001">
    <property type="protein sequence ID" value="GCE28749.1"/>
    <property type="molecule type" value="Genomic_DNA"/>
</dbReference>
<sequence>MILDIGHNKTEVDHAYCTGSWYTAATRFTSCRVYVILCLRKIDRYNKRIFYAAVRLYPL</sequence>
<organism evidence="1 2">
    <name type="scientific">Dictyobacter alpinus</name>
    <dbReference type="NCBI Taxonomy" id="2014873"/>
    <lineage>
        <taxon>Bacteria</taxon>
        <taxon>Bacillati</taxon>
        <taxon>Chloroflexota</taxon>
        <taxon>Ktedonobacteria</taxon>
        <taxon>Ktedonobacterales</taxon>
        <taxon>Dictyobacteraceae</taxon>
        <taxon>Dictyobacter</taxon>
    </lineage>
</organism>
<evidence type="ECO:0000313" key="2">
    <source>
        <dbReference type="Proteomes" id="UP000287171"/>
    </source>
</evidence>
<accession>A0A402BBN7</accession>
<keyword evidence="2" id="KW-1185">Reference proteome</keyword>
<reference evidence="2" key="1">
    <citation type="submission" date="2018-12" db="EMBL/GenBank/DDBJ databases">
        <title>Tengunoibacter tsumagoiensis gen. nov., sp. nov., Dictyobacter kobayashii sp. nov., D. alpinus sp. nov., and D. joshuensis sp. nov. and description of Dictyobacteraceae fam. nov. within the order Ktedonobacterales isolated from Tengu-no-mugimeshi.</title>
        <authorList>
            <person name="Wang C.M."/>
            <person name="Zheng Y."/>
            <person name="Sakai Y."/>
            <person name="Toyoda A."/>
            <person name="Minakuchi Y."/>
            <person name="Abe K."/>
            <person name="Yokota A."/>
            <person name="Yabe S."/>
        </authorList>
    </citation>
    <scope>NUCLEOTIDE SEQUENCE [LARGE SCALE GENOMIC DNA]</scope>
    <source>
        <strain evidence="2">Uno16</strain>
    </source>
</reference>
<protein>
    <submittedName>
        <fullName evidence="1">Uncharacterized protein</fullName>
    </submittedName>
</protein>
<comment type="caution">
    <text evidence="1">The sequence shown here is derived from an EMBL/GenBank/DDBJ whole genome shotgun (WGS) entry which is preliminary data.</text>
</comment>
<dbReference type="AlphaFoldDB" id="A0A402BBN7"/>
<name>A0A402BBN7_9CHLR</name>
<dbReference type="Proteomes" id="UP000287171">
    <property type="component" value="Unassembled WGS sequence"/>
</dbReference>
<proteinExistence type="predicted"/>
<evidence type="ECO:0000313" key="1">
    <source>
        <dbReference type="EMBL" id="GCE28749.1"/>
    </source>
</evidence>
<gene>
    <name evidence="1" type="ORF">KDA_42330</name>
</gene>